<protein>
    <submittedName>
        <fullName evidence="7">NUDIX hydrolase</fullName>
    </submittedName>
</protein>
<evidence type="ECO:0000313" key="8">
    <source>
        <dbReference type="Proteomes" id="UP001596097"/>
    </source>
</evidence>
<dbReference type="InterPro" id="IPR020084">
    <property type="entry name" value="NUDIX_hydrolase_CS"/>
</dbReference>
<dbReference type="PANTHER" id="PTHR10885:SF0">
    <property type="entry name" value="ISOPENTENYL-DIPHOSPHATE DELTA-ISOMERASE"/>
    <property type="match status" value="1"/>
</dbReference>
<dbReference type="PROSITE" id="PS51462">
    <property type="entry name" value="NUDIX"/>
    <property type="match status" value="1"/>
</dbReference>
<gene>
    <name evidence="7" type="ORF">ACFPYK_09040</name>
</gene>
<comment type="cofactor">
    <cofactor evidence="1">
        <name>Mg(2+)</name>
        <dbReference type="ChEBI" id="CHEBI:18420"/>
    </cofactor>
</comment>
<reference evidence="8" key="1">
    <citation type="journal article" date="2019" name="Int. J. Syst. Evol. Microbiol.">
        <title>The Global Catalogue of Microorganisms (GCM) 10K type strain sequencing project: providing services to taxonomists for standard genome sequencing and annotation.</title>
        <authorList>
            <consortium name="The Broad Institute Genomics Platform"/>
            <consortium name="The Broad Institute Genome Sequencing Center for Infectious Disease"/>
            <person name="Wu L."/>
            <person name="Ma J."/>
        </authorList>
    </citation>
    <scope>NUCLEOTIDE SEQUENCE [LARGE SCALE GENOMIC DNA]</scope>
    <source>
        <strain evidence="8">CGMCC 4.7198</strain>
    </source>
</reference>
<feature type="domain" description="Nudix hydrolase" evidence="6">
    <location>
        <begin position="28"/>
        <end position="157"/>
    </location>
</feature>
<dbReference type="PIRSF" id="PIRSF017340">
    <property type="entry name" value="Nudix_hydro"/>
    <property type="match status" value="1"/>
</dbReference>
<dbReference type="CDD" id="cd04697">
    <property type="entry name" value="NUDIX_Hydrolase"/>
    <property type="match status" value="1"/>
</dbReference>
<evidence type="ECO:0000256" key="2">
    <source>
        <dbReference type="ARBA" id="ARBA00005582"/>
    </source>
</evidence>
<dbReference type="RefSeq" id="WP_163695775.1">
    <property type="nucleotide sequence ID" value="NZ_JBHSQL010000006.1"/>
</dbReference>
<dbReference type="InterPro" id="IPR000086">
    <property type="entry name" value="NUDIX_hydrolase_dom"/>
</dbReference>
<evidence type="ECO:0000256" key="1">
    <source>
        <dbReference type="ARBA" id="ARBA00001946"/>
    </source>
</evidence>
<dbReference type="GO" id="GO:0016787">
    <property type="term" value="F:hydrolase activity"/>
    <property type="evidence" value="ECO:0007669"/>
    <property type="project" value="UniProtKB-KW"/>
</dbReference>
<keyword evidence="4 7" id="KW-0378">Hydrolase</keyword>
<dbReference type="SUPFAM" id="SSF55811">
    <property type="entry name" value="Nudix"/>
    <property type="match status" value="1"/>
</dbReference>
<keyword evidence="8" id="KW-1185">Reference proteome</keyword>
<evidence type="ECO:0000259" key="6">
    <source>
        <dbReference type="PROSITE" id="PS51462"/>
    </source>
</evidence>
<organism evidence="7 8">
    <name type="scientific">Mumia xiangluensis</name>
    <dbReference type="NCBI Taxonomy" id="1678900"/>
    <lineage>
        <taxon>Bacteria</taxon>
        <taxon>Bacillati</taxon>
        <taxon>Actinomycetota</taxon>
        <taxon>Actinomycetes</taxon>
        <taxon>Propionibacteriales</taxon>
        <taxon>Nocardioidaceae</taxon>
        <taxon>Mumia</taxon>
    </lineage>
</organism>
<dbReference type="PANTHER" id="PTHR10885">
    <property type="entry name" value="ISOPENTENYL-DIPHOSPHATE DELTA-ISOMERASE"/>
    <property type="match status" value="1"/>
</dbReference>
<dbReference type="Pfam" id="PF00293">
    <property type="entry name" value="NUDIX"/>
    <property type="match status" value="1"/>
</dbReference>
<evidence type="ECO:0000256" key="4">
    <source>
        <dbReference type="ARBA" id="ARBA00022801"/>
    </source>
</evidence>
<name>A0ABW1QMB1_9ACTN</name>
<proteinExistence type="inferred from homology"/>
<dbReference type="Proteomes" id="UP001596097">
    <property type="component" value="Unassembled WGS sequence"/>
</dbReference>
<accession>A0ABW1QMB1</accession>
<evidence type="ECO:0000256" key="3">
    <source>
        <dbReference type="ARBA" id="ARBA00022723"/>
    </source>
</evidence>
<keyword evidence="5" id="KW-0460">Magnesium</keyword>
<sequence length="172" mass="19049">MDEIVALYGEHGRPVGSAPRSRVRAENLHHGATAIVVLDPAGRLYVHRRTDTKDVFPGMYDVCAGGVLLADEDPYDGAVREVAEELGVTGMPLTPIFTGRYSDEHTSYTAFGYVVEGYDGAISWQPEEVAWGDWWELAEIVRRLDDPLWPLVPDSRALVGPWLRERGGQVAE</sequence>
<comment type="similarity">
    <text evidence="2">Belongs to the Nudix hydrolase family.</text>
</comment>
<comment type="caution">
    <text evidence="7">The sequence shown here is derived from an EMBL/GenBank/DDBJ whole genome shotgun (WGS) entry which is preliminary data.</text>
</comment>
<evidence type="ECO:0000256" key="5">
    <source>
        <dbReference type="ARBA" id="ARBA00022842"/>
    </source>
</evidence>
<dbReference type="InterPro" id="IPR015797">
    <property type="entry name" value="NUDIX_hydrolase-like_dom_sf"/>
</dbReference>
<dbReference type="InterPro" id="IPR024195">
    <property type="entry name" value="NUDIX_hydrolase_YfcD_pred"/>
</dbReference>
<keyword evidence="3" id="KW-0479">Metal-binding</keyword>
<evidence type="ECO:0000313" key="7">
    <source>
        <dbReference type="EMBL" id="MFC6149538.1"/>
    </source>
</evidence>
<dbReference type="EMBL" id="JBHSQL010000006">
    <property type="protein sequence ID" value="MFC6149538.1"/>
    <property type="molecule type" value="Genomic_DNA"/>
</dbReference>
<dbReference type="Gene3D" id="3.90.79.10">
    <property type="entry name" value="Nucleoside Triphosphate Pyrophosphohydrolase"/>
    <property type="match status" value="1"/>
</dbReference>
<dbReference type="PROSITE" id="PS00893">
    <property type="entry name" value="NUDIX_BOX"/>
    <property type="match status" value="1"/>
</dbReference>